<dbReference type="Pfam" id="PF03840">
    <property type="entry name" value="SecG"/>
    <property type="match status" value="1"/>
</dbReference>
<keyword evidence="7 10" id="KW-1133">Transmembrane helix</keyword>
<comment type="caution">
    <text evidence="11">The sequence shown here is derived from an EMBL/GenBank/DDBJ whole genome shotgun (WGS) entry which is preliminary data.</text>
</comment>
<dbReference type="PRINTS" id="PR01651">
    <property type="entry name" value="SECGEXPORT"/>
</dbReference>
<keyword evidence="6 10" id="KW-0653">Protein transport</keyword>
<evidence type="ECO:0000256" key="9">
    <source>
        <dbReference type="ARBA" id="ARBA00023136"/>
    </source>
</evidence>
<comment type="function">
    <text evidence="10">Involved in protein export. Participates in an early event of protein translocation.</text>
</comment>
<comment type="caution">
    <text evidence="10">Lacks conserved residue(s) required for the propagation of feature annotation.</text>
</comment>
<sequence length="101" mass="11040">MNVLFFISITLFLILCLLICLVVLVQESKSLGLGSSFGGDSSSSFFGASTADVLKKFTAYLTAIFIGSCVMLSLWTSVMERKRVAPIKKQPVEQVETQSHD</sequence>
<evidence type="ECO:0000256" key="1">
    <source>
        <dbReference type="ARBA" id="ARBA00004651"/>
    </source>
</evidence>
<reference evidence="12" key="1">
    <citation type="submission" date="2017-08" db="EMBL/GenBank/DDBJ databases">
        <title>A dynamic microbial community with high functional redundancy inhabits the cold, oxic subseafloor aquifer.</title>
        <authorList>
            <person name="Tully B.J."/>
            <person name="Wheat C.G."/>
            <person name="Glazer B.T."/>
            <person name="Huber J.A."/>
        </authorList>
    </citation>
    <scope>NUCLEOTIDE SEQUENCE [LARGE SCALE GENOMIC DNA]</scope>
</reference>
<gene>
    <name evidence="11" type="primary">secG</name>
    <name evidence="11" type="ORF">COB21_00125</name>
</gene>
<dbReference type="GO" id="GO:0005886">
    <property type="term" value="C:plasma membrane"/>
    <property type="evidence" value="ECO:0007669"/>
    <property type="project" value="UniProtKB-SubCell"/>
</dbReference>
<dbReference type="Proteomes" id="UP000218775">
    <property type="component" value="Unassembled WGS sequence"/>
</dbReference>
<evidence type="ECO:0000256" key="6">
    <source>
        <dbReference type="ARBA" id="ARBA00022927"/>
    </source>
</evidence>
<protein>
    <recommendedName>
        <fullName evidence="10">Protein-export membrane protein SecG</fullName>
    </recommendedName>
</protein>
<dbReference type="InterPro" id="IPR004692">
    <property type="entry name" value="SecG"/>
</dbReference>
<keyword evidence="5 10" id="KW-0812">Transmembrane</keyword>
<evidence type="ECO:0000256" key="4">
    <source>
        <dbReference type="ARBA" id="ARBA00022475"/>
    </source>
</evidence>
<evidence type="ECO:0000313" key="11">
    <source>
        <dbReference type="EMBL" id="PCI78739.1"/>
    </source>
</evidence>
<name>A0A2A4X9C2_UNCAE</name>
<dbReference type="GO" id="GO:0065002">
    <property type="term" value="P:intracellular protein transmembrane transport"/>
    <property type="evidence" value="ECO:0007669"/>
    <property type="project" value="TreeGrafter"/>
</dbReference>
<evidence type="ECO:0000256" key="8">
    <source>
        <dbReference type="ARBA" id="ARBA00023010"/>
    </source>
</evidence>
<dbReference type="PANTHER" id="PTHR34182">
    <property type="entry name" value="PROTEIN-EXPORT MEMBRANE PROTEIN SECG"/>
    <property type="match status" value="1"/>
</dbReference>
<evidence type="ECO:0000256" key="7">
    <source>
        <dbReference type="ARBA" id="ARBA00022989"/>
    </source>
</evidence>
<dbReference type="AlphaFoldDB" id="A0A2A4X9C2"/>
<organism evidence="11 12">
    <name type="scientific">Aerophobetes bacterium</name>
    <dbReference type="NCBI Taxonomy" id="2030807"/>
    <lineage>
        <taxon>Bacteria</taxon>
        <taxon>Candidatus Aerophobota</taxon>
    </lineage>
</organism>
<dbReference type="NCBIfam" id="TIGR00810">
    <property type="entry name" value="secG"/>
    <property type="match status" value="1"/>
</dbReference>
<comment type="subcellular location">
    <subcellularLocation>
        <location evidence="1 10">Cell membrane</location>
        <topology evidence="1 10">Multi-pass membrane protein</topology>
    </subcellularLocation>
</comment>
<comment type="similarity">
    <text evidence="2 10">Belongs to the SecG family.</text>
</comment>
<dbReference type="GO" id="GO:0043952">
    <property type="term" value="P:protein transport by the Sec complex"/>
    <property type="evidence" value="ECO:0007669"/>
    <property type="project" value="TreeGrafter"/>
</dbReference>
<keyword evidence="4 10" id="KW-1003">Cell membrane</keyword>
<keyword evidence="3 10" id="KW-0813">Transport</keyword>
<feature type="transmembrane region" description="Helical" evidence="10">
    <location>
        <begin position="58"/>
        <end position="78"/>
    </location>
</feature>
<proteinExistence type="inferred from homology"/>
<keyword evidence="9 10" id="KW-0472">Membrane</keyword>
<accession>A0A2A4X9C2</accession>
<keyword evidence="8 10" id="KW-0811">Translocation</keyword>
<dbReference type="EMBL" id="NVUK01000001">
    <property type="protein sequence ID" value="PCI78739.1"/>
    <property type="molecule type" value="Genomic_DNA"/>
</dbReference>
<evidence type="ECO:0000256" key="3">
    <source>
        <dbReference type="ARBA" id="ARBA00022448"/>
    </source>
</evidence>
<evidence type="ECO:0000256" key="2">
    <source>
        <dbReference type="ARBA" id="ARBA00008445"/>
    </source>
</evidence>
<evidence type="ECO:0000256" key="10">
    <source>
        <dbReference type="RuleBase" id="RU365087"/>
    </source>
</evidence>
<evidence type="ECO:0000313" key="12">
    <source>
        <dbReference type="Proteomes" id="UP000218775"/>
    </source>
</evidence>
<dbReference type="GO" id="GO:0009306">
    <property type="term" value="P:protein secretion"/>
    <property type="evidence" value="ECO:0007669"/>
    <property type="project" value="UniProtKB-UniRule"/>
</dbReference>
<evidence type="ECO:0000256" key="5">
    <source>
        <dbReference type="ARBA" id="ARBA00022692"/>
    </source>
</evidence>
<dbReference type="GO" id="GO:0015450">
    <property type="term" value="F:protein-transporting ATPase activity"/>
    <property type="evidence" value="ECO:0007669"/>
    <property type="project" value="UniProtKB-UniRule"/>
</dbReference>
<dbReference type="PANTHER" id="PTHR34182:SF1">
    <property type="entry name" value="PROTEIN-EXPORT MEMBRANE PROTEIN SECG"/>
    <property type="match status" value="1"/>
</dbReference>